<dbReference type="Proteomes" id="UP000632774">
    <property type="component" value="Unassembled WGS sequence"/>
</dbReference>
<comment type="similarity">
    <text evidence="2">Belongs to the monovalent cation:proton antiporter 1 (CPA1) transporter (TC 2.A.36) family.</text>
</comment>
<evidence type="ECO:0000256" key="4">
    <source>
        <dbReference type="ARBA" id="ARBA00022449"/>
    </source>
</evidence>
<evidence type="ECO:0000256" key="3">
    <source>
        <dbReference type="ARBA" id="ARBA00022448"/>
    </source>
</evidence>
<comment type="caution">
    <text evidence="14">The sequence shown here is derived from an EMBL/GenBank/DDBJ whole genome shotgun (WGS) entry which is preliminary data.</text>
</comment>
<dbReference type="RefSeq" id="WP_194105677.1">
    <property type="nucleotide sequence ID" value="NZ_JADFFM010000001.1"/>
</dbReference>
<evidence type="ECO:0000256" key="10">
    <source>
        <dbReference type="ARBA" id="ARBA00023136"/>
    </source>
</evidence>
<feature type="transmembrane region" description="Helical" evidence="12">
    <location>
        <begin position="288"/>
        <end position="306"/>
    </location>
</feature>
<keyword evidence="8" id="KW-0915">Sodium</keyword>
<feature type="transmembrane region" description="Helical" evidence="12">
    <location>
        <begin position="31"/>
        <end position="50"/>
    </location>
</feature>
<evidence type="ECO:0000256" key="5">
    <source>
        <dbReference type="ARBA" id="ARBA00022475"/>
    </source>
</evidence>
<protein>
    <submittedName>
        <fullName evidence="14">Sodium:proton antiporter</fullName>
    </submittedName>
</protein>
<dbReference type="PANTHER" id="PTHR10110">
    <property type="entry name" value="SODIUM/HYDROGEN EXCHANGER"/>
    <property type="match status" value="1"/>
</dbReference>
<evidence type="ECO:0000256" key="6">
    <source>
        <dbReference type="ARBA" id="ARBA00022692"/>
    </source>
</evidence>
<dbReference type="PANTHER" id="PTHR10110:SF195">
    <property type="entry name" value="NA(+)_H(+) ANTIPORTER NHAS2"/>
    <property type="match status" value="1"/>
</dbReference>
<comment type="subcellular location">
    <subcellularLocation>
        <location evidence="1">Cell membrane</location>
        <topology evidence="1">Multi-pass membrane protein</topology>
    </subcellularLocation>
</comment>
<evidence type="ECO:0000256" key="12">
    <source>
        <dbReference type="SAM" id="Phobius"/>
    </source>
</evidence>
<dbReference type="InterPro" id="IPR006153">
    <property type="entry name" value="Cation/H_exchanger_TM"/>
</dbReference>
<dbReference type="Gene3D" id="6.10.140.1330">
    <property type="match status" value="1"/>
</dbReference>
<feature type="transmembrane region" description="Helical" evidence="12">
    <location>
        <begin position="165"/>
        <end position="185"/>
    </location>
</feature>
<feature type="transmembrane region" description="Helical" evidence="12">
    <location>
        <begin position="6"/>
        <end position="24"/>
    </location>
</feature>
<feature type="transmembrane region" description="Helical" evidence="12">
    <location>
        <begin position="318"/>
        <end position="336"/>
    </location>
</feature>
<evidence type="ECO:0000259" key="13">
    <source>
        <dbReference type="Pfam" id="PF00999"/>
    </source>
</evidence>
<evidence type="ECO:0000313" key="15">
    <source>
        <dbReference type="Proteomes" id="UP000632774"/>
    </source>
</evidence>
<keyword evidence="4" id="KW-0050">Antiport</keyword>
<name>A0ABR9XGX5_9SPHI</name>
<keyword evidence="5" id="KW-1003">Cell membrane</keyword>
<evidence type="ECO:0000256" key="11">
    <source>
        <dbReference type="ARBA" id="ARBA00023201"/>
    </source>
</evidence>
<dbReference type="Pfam" id="PF00999">
    <property type="entry name" value="Na_H_Exchanger"/>
    <property type="match status" value="1"/>
</dbReference>
<gene>
    <name evidence="14" type="ORF">IRJ18_08055</name>
</gene>
<keyword evidence="15" id="KW-1185">Reference proteome</keyword>
<accession>A0ABR9XGX5</accession>
<feature type="domain" description="Cation/H+ exchanger transmembrane" evidence="13">
    <location>
        <begin position="13"/>
        <end position="406"/>
    </location>
</feature>
<sequence length="420" mass="46264">MDLFFIIALLIIISATYSYINARFIKLPGTIGIISLAIGVSIIVLIINSVNPKAAKYLTVLAKNIDFSRTVLNIMLGFLLFAGSFNLNVKRLKKEMRPVLVLSTIGVILSTGIFGVLFYFIAPLFHIYVPLIYCLLFGALVSPTDPVAVGAIIKNSRLPAHLETIISGESLFNDGVGLVLFITLLEITESGIQDIDFANAAVLFVREVFGGIILGVVFGFLAFRLMRSIKDFQTIVLVSLSLVMAISLIANYLHLSIPLAVVSAGLFAGNRSINLDDNEHSHQALERFWQLVDELLNTILFVMIGLQMVNFPFLNNYWMTGSLAIILILMARWASVTIPLTFLKRTLNVNYSSVKILTWAGLRGGISIALALSLPHTKYRELILAGSYFIVIFSIIVQGLTLNRVINAAYKSEHPEPSKP</sequence>
<feature type="transmembrane region" description="Helical" evidence="12">
    <location>
        <begin position="382"/>
        <end position="402"/>
    </location>
</feature>
<evidence type="ECO:0000256" key="7">
    <source>
        <dbReference type="ARBA" id="ARBA00022989"/>
    </source>
</evidence>
<dbReference type="InterPro" id="IPR018422">
    <property type="entry name" value="Cation/H_exchanger_CPA1"/>
</dbReference>
<keyword evidence="6 12" id="KW-0812">Transmembrane</keyword>
<dbReference type="EMBL" id="JADFFM010000001">
    <property type="protein sequence ID" value="MBE9666310.1"/>
    <property type="molecule type" value="Genomic_DNA"/>
</dbReference>
<evidence type="ECO:0000256" key="2">
    <source>
        <dbReference type="ARBA" id="ARBA00007367"/>
    </source>
</evidence>
<keyword evidence="10 12" id="KW-0472">Membrane</keyword>
<evidence type="ECO:0000256" key="8">
    <source>
        <dbReference type="ARBA" id="ARBA00023053"/>
    </source>
</evidence>
<keyword evidence="7 12" id="KW-1133">Transmembrane helix</keyword>
<feature type="transmembrane region" description="Helical" evidence="12">
    <location>
        <begin position="197"/>
        <end position="223"/>
    </location>
</feature>
<feature type="transmembrane region" description="Helical" evidence="12">
    <location>
        <begin position="235"/>
        <end position="268"/>
    </location>
</feature>
<proteinExistence type="inferred from homology"/>
<reference evidence="14 15" key="1">
    <citation type="submission" date="2020-10" db="EMBL/GenBank/DDBJ databases">
        <title>Mucilaginibacter mali sp. nov., isolated from rhizosphere soil of apple orchard.</title>
        <authorList>
            <person name="Lee J.-S."/>
            <person name="Kim H.S."/>
            <person name="Kim J.-S."/>
        </authorList>
    </citation>
    <scope>NUCLEOTIDE SEQUENCE [LARGE SCALE GENOMIC DNA]</scope>
    <source>
        <strain evidence="14 15">KCTC 23157</strain>
    </source>
</reference>
<feature type="transmembrane region" description="Helical" evidence="12">
    <location>
        <begin position="356"/>
        <end position="375"/>
    </location>
</feature>
<organism evidence="14 15">
    <name type="scientific">Mucilaginibacter boryungensis</name>
    <dbReference type="NCBI Taxonomy" id="768480"/>
    <lineage>
        <taxon>Bacteria</taxon>
        <taxon>Pseudomonadati</taxon>
        <taxon>Bacteroidota</taxon>
        <taxon>Sphingobacteriia</taxon>
        <taxon>Sphingobacteriales</taxon>
        <taxon>Sphingobacteriaceae</taxon>
        <taxon>Mucilaginibacter</taxon>
    </lineage>
</organism>
<evidence type="ECO:0000313" key="14">
    <source>
        <dbReference type="EMBL" id="MBE9666310.1"/>
    </source>
</evidence>
<keyword evidence="3" id="KW-0813">Transport</keyword>
<feature type="transmembrane region" description="Helical" evidence="12">
    <location>
        <begin position="70"/>
        <end position="87"/>
    </location>
</feature>
<feature type="transmembrane region" description="Helical" evidence="12">
    <location>
        <begin position="127"/>
        <end position="153"/>
    </location>
</feature>
<keyword evidence="11" id="KW-0739">Sodium transport</keyword>
<keyword evidence="9" id="KW-0406">Ion transport</keyword>
<evidence type="ECO:0000256" key="9">
    <source>
        <dbReference type="ARBA" id="ARBA00023065"/>
    </source>
</evidence>
<evidence type="ECO:0000256" key="1">
    <source>
        <dbReference type="ARBA" id="ARBA00004651"/>
    </source>
</evidence>
<feature type="transmembrane region" description="Helical" evidence="12">
    <location>
        <begin position="99"/>
        <end position="121"/>
    </location>
</feature>